<feature type="transmembrane region" description="Helical" evidence="2">
    <location>
        <begin position="20"/>
        <end position="40"/>
    </location>
</feature>
<gene>
    <name evidence="3" type="ORF">QE152_g617</name>
</gene>
<dbReference type="Proteomes" id="UP001458880">
    <property type="component" value="Unassembled WGS sequence"/>
</dbReference>
<name>A0AAW1NK17_POPJA</name>
<evidence type="ECO:0000256" key="2">
    <source>
        <dbReference type="SAM" id="Phobius"/>
    </source>
</evidence>
<evidence type="ECO:0000313" key="3">
    <source>
        <dbReference type="EMBL" id="KAK9758646.1"/>
    </source>
</evidence>
<sequence length="110" mass="12983">MEVELSDKPESNNDFFHNKAAWWCIFGGVTLFIYLLKRFFRGREQVKRNCDLISRQLEHLQRIIEENERKEKESEAKEGKPEENLDKKVPDIDVKDLIGSADSVEDKKDK</sequence>
<keyword evidence="2" id="KW-0812">Transmembrane</keyword>
<dbReference type="AlphaFoldDB" id="A0AAW1NK17"/>
<feature type="region of interest" description="Disordered" evidence="1">
    <location>
        <begin position="67"/>
        <end position="110"/>
    </location>
</feature>
<proteinExistence type="predicted"/>
<comment type="caution">
    <text evidence="3">The sequence shown here is derived from an EMBL/GenBank/DDBJ whole genome shotgun (WGS) entry which is preliminary data.</text>
</comment>
<keyword evidence="2" id="KW-0472">Membrane</keyword>
<feature type="compositionally biased region" description="Basic and acidic residues" evidence="1">
    <location>
        <begin position="67"/>
        <end position="96"/>
    </location>
</feature>
<reference evidence="3 4" key="1">
    <citation type="journal article" date="2024" name="BMC Genomics">
        <title>De novo assembly and annotation of Popillia japonica's genome with initial clues to its potential as an invasive pest.</title>
        <authorList>
            <person name="Cucini C."/>
            <person name="Boschi S."/>
            <person name="Funari R."/>
            <person name="Cardaioli E."/>
            <person name="Iannotti N."/>
            <person name="Marturano G."/>
            <person name="Paoli F."/>
            <person name="Bruttini M."/>
            <person name="Carapelli A."/>
            <person name="Frati F."/>
            <person name="Nardi F."/>
        </authorList>
    </citation>
    <scope>NUCLEOTIDE SEQUENCE [LARGE SCALE GENOMIC DNA]</scope>
    <source>
        <strain evidence="3">DMR45628</strain>
    </source>
</reference>
<keyword evidence="4" id="KW-1185">Reference proteome</keyword>
<keyword evidence="2" id="KW-1133">Transmembrane helix</keyword>
<evidence type="ECO:0000313" key="4">
    <source>
        <dbReference type="Proteomes" id="UP001458880"/>
    </source>
</evidence>
<organism evidence="3 4">
    <name type="scientific">Popillia japonica</name>
    <name type="common">Japanese beetle</name>
    <dbReference type="NCBI Taxonomy" id="7064"/>
    <lineage>
        <taxon>Eukaryota</taxon>
        <taxon>Metazoa</taxon>
        <taxon>Ecdysozoa</taxon>
        <taxon>Arthropoda</taxon>
        <taxon>Hexapoda</taxon>
        <taxon>Insecta</taxon>
        <taxon>Pterygota</taxon>
        <taxon>Neoptera</taxon>
        <taxon>Endopterygota</taxon>
        <taxon>Coleoptera</taxon>
        <taxon>Polyphaga</taxon>
        <taxon>Scarabaeiformia</taxon>
        <taxon>Scarabaeidae</taxon>
        <taxon>Rutelinae</taxon>
        <taxon>Popillia</taxon>
    </lineage>
</organism>
<protein>
    <submittedName>
        <fullName evidence="3">Uncharacterized protein</fullName>
    </submittedName>
</protein>
<evidence type="ECO:0000256" key="1">
    <source>
        <dbReference type="SAM" id="MobiDB-lite"/>
    </source>
</evidence>
<accession>A0AAW1NK17</accession>
<dbReference type="EMBL" id="JASPKY010000003">
    <property type="protein sequence ID" value="KAK9758646.1"/>
    <property type="molecule type" value="Genomic_DNA"/>
</dbReference>